<protein>
    <recommendedName>
        <fullName evidence="3">Immunity protein 49 of polymorphic toxin system</fullName>
    </recommendedName>
</protein>
<proteinExistence type="predicted"/>
<keyword evidence="2" id="KW-1185">Reference proteome</keyword>
<dbReference type="InterPro" id="IPR029074">
    <property type="entry name" value="Imm49"/>
</dbReference>
<comment type="caution">
    <text evidence="1">The sequence shown here is derived from an EMBL/GenBank/DDBJ whole genome shotgun (WGS) entry which is preliminary data.</text>
</comment>
<evidence type="ECO:0000313" key="1">
    <source>
        <dbReference type="EMBL" id="GAA0316015.1"/>
    </source>
</evidence>
<dbReference type="Proteomes" id="UP001501867">
    <property type="component" value="Unassembled WGS sequence"/>
</dbReference>
<dbReference type="EMBL" id="BAAABV010000028">
    <property type="protein sequence ID" value="GAA0316015.1"/>
    <property type="molecule type" value="Genomic_DNA"/>
</dbReference>
<evidence type="ECO:0008006" key="3">
    <source>
        <dbReference type="Google" id="ProtNLM"/>
    </source>
</evidence>
<reference evidence="1 2" key="1">
    <citation type="journal article" date="2019" name="Int. J. Syst. Evol. Microbiol.">
        <title>The Global Catalogue of Microorganisms (GCM) 10K type strain sequencing project: providing services to taxonomists for standard genome sequencing and annotation.</title>
        <authorList>
            <consortium name="The Broad Institute Genomics Platform"/>
            <consortium name="The Broad Institute Genome Sequencing Center for Infectious Disease"/>
            <person name="Wu L."/>
            <person name="Ma J."/>
        </authorList>
    </citation>
    <scope>NUCLEOTIDE SEQUENCE [LARGE SCALE GENOMIC DNA]</scope>
    <source>
        <strain evidence="1 2">JCM 4505</strain>
    </source>
</reference>
<accession>A0ABN0VS86</accession>
<sequence length="297" mass="31936">MRIERHQVEEAAVSAALEDFEDRFGAQVRTMSRGGPMATYEWQTLSEDLLDHLGALSVEAPALDTPQAEAYLKDAAAAAAGAVAYAAYHTYDSFSVFLDHVNFGMSYRPGGERDDMDGVTAWEWNDAFCLAILTDRVSSNGEAFHFARQEWEGNAPGDPATELVKGFMAQVIGDTGDEDQDYPPSDGAKLAAIDAGLERMGVRAAGEGGEGLLERPHAVGLRVLRAVAAGDREAFHTGLAALLLHHSAQPGPVTRPRTLLPLLPLALAALAYRTHGWLPAVDTDYLPRTLVTGFDMA</sequence>
<evidence type="ECO:0000313" key="2">
    <source>
        <dbReference type="Proteomes" id="UP001501867"/>
    </source>
</evidence>
<name>A0ABN0VS86_9ACTN</name>
<dbReference type="Pfam" id="PF15575">
    <property type="entry name" value="Imm49"/>
    <property type="match status" value="1"/>
</dbReference>
<dbReference type="RefSeq" id="WP_344166940.1">
    <property type="nucleotide sequence ID" value="NZ_BAAABV010000028.1"/>
</dbReference>
<organism evidence="1 2">
    <name type="scientific">Streptomyces polychromogenes</name>
    <dbReference type="NCBI Taxonomy" id="67342"/>
    <lineage>
        <taxon>Bacteria</taxon>
        <taxon>Bacillati</taxon>
        <taxon>Actinomycetota</taxon>
        <taxon>Actinomycetes</taxon>
        <taxon>Kitasatosporales</taxon>
        <taxon>Streptomycetaceae</taxon>
        <taxon>Streptomyces</taxon>
    </lineage>
</organism>
<gene>
    <name evidence="1" type="ORF">GCM10010302_63890</name>
</gene>